<dbReference type="GO" id="GO:0005524">
    <property type="term" value="F:ATP binding"/>
    <property type="evidence" value="ECO:0007669"/>
    <property type="project" value="UniProtKB-UniRule"/>
</dbReference>
<evidence type="ECO:0000259" key="12">
    <source>
        <dbReference type="Pfam" id="PF08544"/>
    </source>
</evidence>
<feature type="active site" evidence="10">
    <location>
        <position position="138"/>
    </location>
</feature>
<dbReference type="HAMAP" id="MF_00061">
    <property type="entry name" value="IspE"/>
    <property type="match status" value="1"/>
</dbReference>
<comment type="catalytic activity">
    <reaction evidence="10">
        <text>4-CDP-2-C-methyl-D-erythritol + ATP = 4-CDP-2-C-methyl-D-erythritol 2-phosphate + ADP + H(+)</text>
        <dbReference type="Rhea" id="RHEA:18437"/>
        <dbReference type="ChEBI" id="CHEBI:15378"/>
        <dbReference type="ChEBI" id="CHEBI:30616"/>
        <dbReference type="ChEBI" id="CHEBI:57823"/>
        <dbReference type="ChEBI" id="CHEBI:57919"/>
        <dbReference type="ChEBI" id="CHEBI:456216"/>
        <dbReference type="EC" id="2.7.1.148"/>
    </reaction>
</comment>
<dbReference type="Pfam" id="PF00288">
    <property type="entry name" value="GHMP_kinases_N"/>
    <property type="match status" value="1"/>
</dbReference>
<dbReference type="Gene3D" id="3.30.70.890">
    <property type="entry name" value="GHMP kinase, C-terminal domain"/>
    <property type="match status" value="1"/>
</dbReference>
<dbReference type="GO" id="GO:0016114">
    <property type="term" value="P:terpenoid biosynthetic process"/>
    <property type="evidence" value="ECO:0007669"/>
    <property type="project" value="UniProtKB-UniRule"/>
</dbReference>
<dbReference type="GO" id="GO:0050515">
    <property type="term" value="F:4-(cytidine 5'-diphospho)-2-C-methyl-D-erythritol kinase activity"/>
    <property type="evidence" value="ECO:0007669"/>
    <property type="project" value="UniProtKB-UniRule"/>
</dbReference>
<evidence type="ECO:0000313" key="14">
    <source>
        <dbReference type="Proteomes" id="UP000256999"/>
    </source>
</evidence>
<dbReference type="Gene3D" id="3.30.230.10">
    <property type="match status" value="1"/>
</dbReference>
<sequence length="287" mass="31103">MINTTYTLPSPAKLNLFLHVNGRRPDGYHELQTLFQFLDYSDTISLTLTDDNKITLATPIEGVAEADNLIVKAAKILERVKSNSLGINIAINKVLPMGGGLGGGSSNAATILLALNELWQLNLPLEKLAELGLSLGADVPIFVRGFAAFAEGVGEQLVPAAPAECWYLVSKPEVHISTQEVFQSDDLPRNTKKISAFELNTDHRQNDCEVVVTKHYPEVAKLLATLLEYAPSRMTGTGACIFTTCTSEQEACDIQAQLPNNIESFVAKGVNQSPTHSALETLRKNLG</sequence>
<dbReference type="NCBIfam" id="TIGR00154">
    <property type="entry name" value="ispE"/>
    <property type="match status" value="1"/>
</dbReference>
<comment type="caution">
    <text evidence="13">The sequence shown here is derived from an EMBL/GenBank/DDBJ whole genome shotgun (WGS) entry which is preliminary data.</text>
</comment>
<accession>A0A3E0UG55</accession>
<reference evidence="13 14" key="1">
    <citation type="submission" date="2018-08" db="EMBL/GenBank/DDBJ databases">
        <title>Thalassotalea euphylliae genome.</title>
        <authorList>
            <person name="Summers S."/>
            <person name="Rice S.A."/>
            <person name="Freckelton M.L."/>
            <person name="Nedved B.T."/>
            <person name="Hadfield M.G."/>
        </authorList>
    </citation>
    <scope>NUCLEOTIDE SEQUENCE [LARGE SCALE GENOMIC DNA]</scope>
    <source>
        <strain evidence="13 14">H2</strain>
    </source>
</reference>
<dbReference type="EMBL" id="QUOV01000001">
    <property type="protein sequence ID" value="REL35135.1"/>
    <property type="molecule type" value="Genomic_DNA"/>
</dbReference>
<dbReference type="RefSeq" id="WP_115999809.1">
    <property type="nucleotide sequence ID" value="NZ_QUOV01000001.1"/>
</dbReference>
<evidence type="ECO:0000256" key="9">
    <source>
        <dbReference type="ARBA" id="ARBA00032554"/>
    </source>
</evidence>
<dbReference type="Proteomes" id="UP000256999">
    <property type="component" value="Unassembled WGS sequence"/>
</dbReference>
<keyword evidence="5 10" id="KW-0547">Nucleotide-binding</keyword>
<organism evidence="13 14">
    <name type="scientific">Thalassotalea euphylliae</name>
    <dbReference type="NCBI Taxonomy" id="1655234"/>
    <lineage>
        <taxon>Bacteria</taxon>
        <taxon>Pseudomonadati</taxon>
        <taxon>Pseudomonadota</taxon>
        <taxon>Gammaproteobacteria</taxon>
        <taxon>Alteromonadales</taxon>
        <taxon>Colwelliaceae</taxon>
        <taxon>Thalassotalea</taxon>
    </lineage>
</organism>
<evidence type="ECO:0000256" key="7">
    <source>
        <dbReference type="ARBA" id="ARBA00022840"/>
    </source>
</evidence>
<comment type="function">
    <text evidence="10">Catalyzes the phosphorylation of the position 2 hydroxy group of 4-diphosphocytidyl-2C-methyl-D-erythritol.</text>
</comment>
<dbReference type="InterPro" id="IPR013750">
    <property type="entry name" value="GHMP_kinase_C_dom"/>
</dbReference>
<evidence type="ECO:0000313" key="13">
    <source>
        <dbReference type="EMBL" id="REL35135.1"/>
    </source>
</evidence>
<evidence type="ECO:0000256" key="4">
    <source>
        <dbReference type="ARBA" id="ARBA00022679"/>
    </source>
</evidence>
<evidence type="ECO:0000256" key="5">
    <source>
        <dbReference type="ARBA" id="ARBA00022741"/>
    </source>
</evidence>
<keyword evidence="6 10" id="KW-0418">Kinase</keyword>
<dbReference type="Pfam" id="PF08544">
    <property type="entry name" value="GHMP_kinases_C"/>
    <property type="match status" value="1"/>
</dbReference>
<comment type="similarity">
    <text evidence="1 10">Belongs to the GHMP kinase family. IspE subfamily.</text>
</comment>
<dbReference type="InterPro" id="IPR006204">
    <property type="entry name" value="GHMP_kinase_N_dom"/>
</dbReference>
<feature type="binding site" evidence="10">
    <location>
        <begin position="96"/>
        <end position="106"/>
    </location>
    <ligand>
        <name>ATP</name>
        <dbReference type="ChEBI" id="CHEBI:30616"/>
    </ligand>
</feature>
<keyword evidence="7 10" id="KW-0067">ATP-binding</keyword>
<dbReference type="SUPFAM" id="SSF55060">
    <property type="entry name" value="GHMP Kinase, C-terminal domain"/>
    <property type="match status" value="1"/>
</dbReference>
<gene>
    <name evidence="10" type="primary">ispE</name>
    <name evidence="13" type="ORF">DXX92_07065</name>
</gene>
<name>A0A3E0UG55_9GAMM</name>
<dbReference type="PIRSF" id="PIRSF010376">
    <property type="entry name" value="IspE"/>
    <property type="match status" value="1"/>
</dbReference>
<dbReference type="FunFam" id="3.30.230.10:FF:000022">
    <property type="entry name" value="4-diphosphocytidyl-2-C-methyl-D-erythritol kinase"/>
    <property type="match status" value="1"/>
</dbReference>
<dbReference type="PANTHER" id="PTHR43527">
    <property type="entry name" value="4-DIPHOSPHOCYTIDYL-2-C-METHYL-D-ERYTHRITOL KINASE, CHLOROPLASTIC"/>
    <property type="match status" value="1"/>
</dbReference>
<keyword evidence="8 10" id="KW-0414">Isoprene biosynthesis</keyword>
<evidence type="ECO:0000256" key="6">
    <source>
        <dbReference type="ARBA" id="ARBA00022777"/>
    </source>
</evidence>
<dbReference type="UniPathway" id="UPA00056">
    <property type="reaction ID" value="UER00094"/>
</dbReference>
<dbReference type="SUPFAM" id="SSF54211">
    <property type="entry name" value="Ribosomal protein S5 domain 2-like"/>
    <property type="match status" value="1"/>
</dbReference>
<dbReference type="InterPro" id="IPR020568">
    <property type="entry name" value="Ribosomal_Su5_D2-typ_SF"/>
</dbReference>
<dbReference type="PANTHER" id="PTHR43527:SF2">
    <property type="entry name" value="4-DIPHOSPHOCYTIDYL-2-C-METHYL-D-ERYTHRITOL KINASE, CHLOROPLASTIC"/>
    <property type="match status" value="1"/>
</dbReference>
<dbReference type="EC" id="2.7.1.148" evidence="2 10"/>
<feature type="domain" description="GHMP kinase C-terminal" evidence="12">
    <location>
        <begin position="201"/>
        <end position="261"/>
    </location>
</feature>
<feature type="active site" evidence="10">
    <location>
        <position position="13"/>
    </location>
</feature>
<evidence type="ECO:0000256" key="2">
    <source>
        <dbReference type="ARBA" id="ARBA00012052"/>
    </source>
</evidence>
<evidence type="ECO:0000256" key="8">
    <source>
        <dbReference type="ARBA" id="ARBA00023229"/>
    </source>
</evidence>
<dbReference type="InterPro" id="IPR014721">
    <property type="entry name" value="Ribsml_uS5_D2-typ_fold_subgr"/>
</dbReference>
<comment type="pathway">
    <text evidence="10">Isoprenoid biosynthesis; isopentenyl diphosphate biosynthesis via DXP pathway; isopentenyl diphosphate from 1-deoxy-D-xylulose 5-phosphate: step 3/6.</text>
</comment>
<dbReference type="AlphaFoldDB" id="A0A3E0UG55"/>
<keyword evidence="4 10" id="KW-0808">Transferase</keyword>
<feature type="domain" description="GHMP kinase N-terminal" evidence="11">
    <location>
        <begin position="68"/>
        <end position="145"/>
    </location>
</feature>
<protein>
    <recommendedName>
        <fullName evidence="3 10">4-diphosphocytidyl-2-C-methyl-D-erythritol kinase</fullName>
        <shortName evidence="10">CMK</shortName>
        <ecNumber evidence="2 10">2.7.1.148</ecNumber>
    </recommendedName>
    <alternativeName>
        <fullName evidence="9 10">4-(cytidine-5'-diphospho)-2-C-methyl-D-erythritol kinase</fullName>
    </alternativeName>
</protein>
<evidence type="ECO:0000256" key="3">
    <source>
        <dbReference type="ARBA" id="ARBA00017473"/>
    </source>
</evidence>
<evidence type="ECO:0000256" key="1">
    <source>
        <dbReference type="ARBA" id="ARBA00009684"/>
    </source>
</evidence>
<dbReference type="InterPro" id="IPR004424">
    <property type="entry name" value="IspE"/>
</dbReference>
<evidence type="ECO:0000256" key="10">
    <source>
        <dbReference type="HAMAP-Rule" id="MF_00061"/>
    </source>
</evidence>
<dbReference type="GO" id="GO:0019288">
    <property type="term" value="P:isopentenyl diphosphate biosynthetic process, methylerythritol 4-phosphate pathway"/>
    <property type="evidence" value="ECO:0007669"/>
    <property type="project" value="UniProtKB-UniRule"/>
</dbReference>
<dbReference type="OrthoDB" id="9809438at2"/>
<proteinExistence type="inferred from homology"/>
<dbReference type="InterPro" id="IPR036554">
    <property type="entry name" value="GHMP_kinase_C_sf"/>
</dbReference>
<evidence type="ECO:0000259" key="11">
    <source>
        <dbReference type="Pfam" id="PF00288"/>
    </source>
</evidence>